<dbReference type="GO" id="GO:0000139">
    <property type="term" value="C:Golgi membrane"/>
    <property type="evidence" value="ECO:0007669"/>
    <property type="project" value="UniProtKB-SubCell"/>
</dbReference>
<dbReference type="SMART" id="SM00306">
    <property type="entry name" value="HintN"/>
    <property type="match status" value="1"/>
</dbReference>
<evidence type="ECO:0000256" key="8">
    <source>
        <dbReference type="ARBA" id="ARBA00022729"/>
    </source>
</evidence>
<dbReference type="PRINTS" id="PR00632">
    <property type="entry name" value="SONICHHOG"/>
</dbReference>
<evidence type="ECO:0000256" key="1">
    <source>
        <dbReference type="ARBA" id="ARBA00010649"/>
    </source>
</evidence>
<comment type="subcellular location">
    <molecule>Sonic hedgehog protein</molecule>
    <subcellularLocation>
        <location evidence="18">Endoplasmic reticulum membrane</location>
    </subcellularLocation>
    <subcellularLocation>
        <location evidence="18">Golgi apparatus membrane</location>
    </subcellularLocation>
</comment>
<feature type="domain" description="Hint" evidence="21">
    <location>
        <begin position="254"/>
        <end position="359"/>
    </location>
</feature>
<dbReference type="FunCoup" id="A0A6P6Y5F9">
    <property type="interactions" value="22"/>
</dbReference>
<dbReference type="Gene3D" id="3.30.1380.10">
    <property type="match status" value="1"/>
</dbReference>
<dbReference type="SMART" id="SM00305">
    <property type="entry name" value="HintC"/>
    <property type="match status" value="1"/>
</dbReference>
<dbReference type="GO" id="GO:0048731">
    <property type="term" value="P:system development"/>
    <property type="evidence" value="ECO:0007669"/>
    <property type="project" value="UniProtKB-ARBA"/>
</dbReference>
<dbReference type="GO" id="GO:0007224">
    <property type="term" value="P:smoothened signaling pathway"/>
    <property type="evidence" value="ECO:0007669"/>
    <property type="project" value="TreeGrafter"/>
</dbReference>
<evidence type="ECO:0000256" key="9">
    <source>
        <dbReference type="ARBA" id="ARBA00022801"/>
    </source>
</evidence>
<dbReference type="CDD" id="cd00081">
    <property type="entry name" value="Hint"/>
    <property type="match status" value="1"/>
</dbReference>
<accession>A0A6P6Y5F9</accession>
<dbReference type="KEGG" id="dpte:113793840"/>
<evidence type="ECO:0000256" key="7">
    <source>
        <dbReference type="ARBA" id="ARBA00022723"/>
    </source>
</evidence>
<keyword evidence="12 18" id="KW-0472">Membrane</keyword>
<evidence type="ECO:0000256" key="18">
    <source>
        <dbReference type="RuleBase" id="RU280812"/>
    </source>
</evidence>
<keyword evidence="11" id="KW-0106">Calcium</keyword>
<dbReference type="InterPro" id="IPR036844">
    <property type="entry name" value="Hint_dom_sf"/>
</dbReference>
<feature type="domain" description="Hint" evidence="20">
    <location>
        <begin position="362"/>
        <end position="406"/>
    </location>
</feature>
<dbReference type="InterPro" id="IPR000320">
    <property type="entry name" value="Hedgehog_signalling_dom"/>
</dbReference>
<evidence type="ECO:0000256" key="14">
    <source>
        <dbReference type="ARBA" id="ARBA00023288"/>
    </source>
</evidence>
<keyword evidence="2 18" id="KW-0217">Developmental protein</keyword>
<comment type="function">
    <text evidence="16">The C-terminal part of the hedgehog protein precursor displays an autoproteolysis activity that results in the cleavage of the full-length protein into two parts (N-product and C-product). In addition, the C-terminal part displays a cholesterol transferase activity that results by the covalent attachment of a cholesterol moiety to the C-terminal of the newly generated N-product. Once cleaved, the C-product has no signaling activity and diffuses from the cell.</text>
</comment>
<dbReference type="GO" id="GO:0005615">
    <property type="term" value="C:extracellular space"/>
    <property type="evidence" value="ECO:0007669"/>
    <property type="project" value="TreeGrafter"/>
</dbReference>
<keyword evidence="10 18" id="KW-0068">Autocatalytic cleavage</keyword>
<evidence type="ECO:0000256" key="11">
    <source>
        <dbReference type="ARBA" id="ARBA00022837"/>
    </source>
</evidence>
<evidence type="ECO:0000256" key="17">
    <source>
        <dbReference type="ARBA" id="ARBA00048589"/>
    </source>
</evidence>
<dbReference type="RefSeq" id="XP_027199714.1">
    <property type="nucleotide sequence ID" value="XM_027343913.1"/>
</dbReference>
<evidence type="ECO:0000256" key="16">
    <source>
        <dbReference type="ARBA" id="ARBA00045369"/>
    </source>
</evidence>
<evidence type="ECO:0000256" key="6">
    <source>
        <dbReference type="ARBA" id="ARBA00022716"/>
    </source>
</evidence>
<keyword evidence="4 18" id="KW-0645">Protease</keyword>
<dbReference type="Pfam" id="PF01079">
    <property type="entry name" value="Hint"/>
    <property type="match status" value="1"/>
</dbReference>
<dbReference type="GO" id="GO:0016740">
    <property type="term" value="F:transferase activity"/>
    <property type="evidence" value="ECO:0007669"/>
    <property type="project" value="UniProtKB-KW"/>
</dbReference>
<dbReference type="GO" id="GO:0007367">
    <property type="term" value="P:segment polarity determination"/>
    <property type="evidence" value="ECO:0007669"/>
    <property type="project" value="UniProtKB-KW"/>
</dbReference>
<keyword evidence="7" id="KW-0479">Metal-binding</keyword>
<dbReference type="InterPro" id="IPR050387">
    <property type="entry name" value="Hedgehog_Signaling"/>
</dbReference>
<sequence length="490" mass="57187">MKRTLKFINQISMMIDQRFIMMKSKRSQQQQPKHHSQQQNYHYNHQRYYHHHPHHSQSTYHRPWLTTIMIIMMILVQSTLSCGPGRGGSRRRSPRKLIPLVFKQHIPNVSENTLGASGLNEGQITRNHRRFKELVPNYNQDILFKDEEGTGADRLMTQRLKEKLNTLAISVMNQWPGVRLRVTEGWDEDGSHASNSLHYEGRAVDITTSDRDRSKYGMLARLAVEAGFDWVYYESRFHIHCSVKSEKSESARNGGCFDQNSTVVDENGHQLSIQKLKIGDRILTMNMDTGNLELSTVIMFLDRNPTIERLYYEIETEFGSRITATPAHLLFISNTGNFSDKYEEFVSKIEVDQYLLVQQQQQLSIRMERIVRIRTKKSRGIYAPLTNTGTILVNNIVASCYAIIDSQQLSHLSFLPIRFVYNFIEFGDQISKLLNVYHPNHHRQQHRQQQQMSPSSSNSTTKTIPNGIHWYPRLLYEIFSHFIPIDYVYH</sequence>
<dbReference type="InterPro" id="IPR001767">
    <property type="entry name" value="Hedgehog_Hint"/>
</dbReference>
<dbReference type="GO" id="GO:0016540">
    <property type="term" value="P:protein autoprocessing"/>
    <property type="evidence" value="ECO:0007669"/>
    <property type="project" value="InterPro"/>
</dbReference>
<dbReference type="SUPFAM" id="SSF55166">
    <property type="entry name" value="Hedgehog/DD-peptidase"/>
    <property type="match status" value="1"/>
</dbReference>
<keyword evidence="5" id="KW-0808">Transferase</keyword>
<evidence type="ECO:0000259" key="21">
    <source>
        <dbReference type="SMART" id="SM00306"/>
    </source>
</evidence>
<evidence type="ECO:0000256" key="15">
    <source>
        <dbReference type="ARBA" id="ARBA00023301"/>
    </source>
</evidence>
<keyword evidence="14" id="KW-0449">Lipoprotein</keyword>
<evidence type="ECO:0000256" key="3">
    <source>
        <dbReference type="ARBA" id="ARBA00022475"/>
    </source>
</evidence>
<evidence type="ECO:0000256" key="5">
    <source>
        <dbReference type="ARBA" id="ARBA00022679"/>
    </source>
</evidence>
<keyword evidence="18" id="KW-0256">Endoplasmic reticulum</keyword>
<name>A0A6P6Y5F9_DERPT</name>
<dbReference type="Gene3D" id="2.170.16.10">
    <property type="entry name" value="Hedgehog/Intein (Hint) domain"/>
    <property type="match status" value="1"/>
</dbReference>
<dbReference type="OrthoDB" id="5212at2759"/>
<keyword evidence="3 18" id="KW-1003">Cell membrane</keyword>
<dbReference type="GO" id="GO:0008233">
    <property type="term" value="F:peptidase activity"/>
    <property type="evidence" value="ECO:0007669"/>
    <property type="project" value="UniProtKB-UniRule"/>
</dbReference>
<dbReference type="PANTHER" id="PTHR11889:SF31">
    <property type="entry name" value="PROTEIN HEDGEHOG"/>
    <property type="match status" value="1"/>
</dbReference>
<comment type="function">
    <molecule>Protein hedgehog N-product</molecule>
    <text evidence="18">The dually lipidated hedgehog protein N-product is a morphogen which is essential for a variety of patterning events during development.</text>
</comment>
<reference evidence="23" key="1">
    <citation type="submission" date="2025-08" db="UniProtKB">
        <authorList>
            <consortium name="RefSeq"/>
        </authorList>
    </citation>
    <scope>IDENTIFICATION</scope>
    <source>
        <strain evidence="23">Airmid</strain>
    </source>
</reference>
<feature type="region of interest" description="Disordered" evidence="19">
    <location>
        <begin position="443"/>
        <end position="464"/>
    </location>
</feature>
<comment type="subcellular location">
    <molecule>Protein hedgehog N-product</molecule>
    <subcellularLocation>
        <location evidence="18">Cell membrane</location>
        <topology evidence="18">Lipid-anchor</topology>
    </subcellularLocation>
</comment>
<dbReference type="GO" id="GO:0010468">
    <property type="term" value="P:regulation of gene expression"/>
    <property type="evidence" value="ECO:0007669"/>
    <property type="project" value="TreeGrafter"/>
</dbReference>
<keyword evidence="15" id="KW-0504">Morphogen</keyword>
<proteinExistence type="inferred from homology"/>
<feature type="compositionally biased region" description="Low complexity" evidence="19">
    <location>
        <begin position="447"/>
        <end position="459"/>
    </location>
</feature>
<dbReference type="AlphaFoldDB" id="A0A6P6Y5F9"/>
<dbReference type="OMA" id="HWVSSLL"/>
<dbReference type="Proteomes" id="UP000515146">
    <property type="component" value="Unplaced"/>
</dbReference>
<dbReference type="InterPro" id="IPR006141">
    <property type="entry name" value="Intein_N"/>
</dbReference>
<comment type="similarity">
    <text evidence="1 18">Belongs to the hedgehog family.</text>
</comment>
<dbReference type="FunFam" id="3.30.1380.10:FF:000001">
    <property type="entry name" value="Indian hedgehog"/>
    <property type="match status" value="1"/>
</dbReference>
<keyword evidence="18" id="KW-0333">Golgi apparatus</keyword>
<dbReference type="GO" id="GO:0005789">
    <property type="term" value="C:endoplasmic reticulum membrane"/>
    <property type="evidence" value="ECO:0007669"/>
    <property type="project" value="UniProtKB-SubCell"/>
</dbReference>
<dbReference type="PROSITE" id="PS50817">
    <property type="entry name" value="INTEIN_N_TER"/>
    <property type="match status" value="1"/>
</dbReference>
<dbReference type="InterPro" id="IPR003587">
    <property type="entry name" value="Hint_dom_N"/>
</dbReference>
<keyword evidence="22" id="KW-1185">Reference proteome</keyword>
<comment type="function">
    <molecule>Protein hedgehog</molecule>
    <text evidence="18">The C-terminal part of the hedgehog protein precursor displays an autoproteolysis activity that results in the cleavage of the full-length protein into two parts (N-product and C-product). In addition, the C-terminal part displays a cholesterol transferase activity that results by the covalent attachment of a cholesterol moiety to the C-terminal of the newly generated N-product.</text>
</comment>
<dbReference type="GO" id="GO:0007267">
    <property type="term" value="P:cell-cell signaling"/>
    <property type="evidence" value="ECO:0007669"/>
    <property type="project" value="InterPro"/>
</dbReference>
<dbReference type="InParanoid" id="A0A6P6Y5F9"/>
<dbReference type="GO" id="GO:0016539">
    <property type="term" value="P:intein-mediated protein splicing"/>
    <property type="evidence" value="ECO:0007669"/>
    <property type="project" value="InterPro"/>
</dbReference>
<dbReference type="GO" id="GO:0001708">
    <property type="term" value="P:cell fate specification"/>
    <property type="evidence" value="ECO:0007669"/>
    <property type="project" value="TreeGrafter"/>
</dbReference>
<protein>
    <recommendedName>
        <fullName evidence="18">Hedgehog protein</fullName>
    </recommendedName>
</protein>
<comment type="catalytic activity">
    <reaction evidence="17">
        <text>glycyl-L-cysteinyl-[protein] + cholesterol + H(+) = [protein]-C-terminal glycyl cholesterol ester + N-terminal L-cysteinyl-[protein]</text>
        <dbReference type="Rhea" id="RHEA:59504"/>
        <dbReference type="Rhea" id="RHEA-COMP:12707"/>
        <dbReference type="Rhea" id="RHEA-COMP:15369"/>
        <dbReference type="Rhea" id="RHEA-COMP:15374"/>
        <dbReference type="ChEBI" id="CHEBI:15378"/>
        <dbReference type="ChEBI" id="CHEBI:16113"/>
        <dbReference type="ChEBI" id="CHEBI:65250"/>
        <dbReference type="ChEBI" id="CHEBI:143135"/>
        <dbReference type="ChEBI" id="CHEBI:143140"/>
    </reaction>
    <physiologicalReaction direction="left-to-right" evidence="17">
        <dbReference type="Rhea" id="RHEA:59505"/>
    </physiologicalReaction>
</comment>
<dbReference type="FunFam" id="2.170.16.10:FF:000001">
    <property type="entry name" value="Indian hedgehog"/>
    <property type="match status" value="1"/>
</dbReference>
<evidence type="ECO:0000313" key="23">
    <source>
        <dbReference type="RefSeq" id="XP_027199714.1"/>
    </source>
</evidence>
<evidence type="ECO:0000256" key="4">
    <source>
        <dbReference type="ARBA" id="ARBA00022670"/>
    </source>
</evidence>
<gene>
    <name evidence="23" type="primary">LOC113793840</name>
</gene>
<evidence type="ECO:0000256" key="10">
    <source>
        <dbReference type="ARBA" id="ARBA00022813"/>
    </source>
</evidence>
<evidence type="ECO:0000256" key="19">
    <source>
        <dbReference type="SAM" id="MobiDB-lite"/>
    </source>
</evidence>
<keyword evidence="8 18" id="KW-0732">Signal</keyword>
<dbReference type="GO" id="GO:0009653">
    <property type="term" value="P:anatomical structure morphogenesis"/>
    <property type="evidence" value="ECO:0007669"/>
    <property type="project" value="UniProtKB-KW"/>
</dbReference>
<keyword evidence="9 18" id="KW-0378">Hydrolase</keyword>
<organism evidence="22 23">
    <name type="scientific">Dermatophagoides pteronyssinus</name>
    <name type="common">European house dust mite</name>
    <dbReference type="NCBI Taxonomy" id="6956"/>
    <lineage>
        <taxon>Eukaryota</taxon>
        <taxon>Metazoa</taxon>
        <taxon>Ecdysozoa</taxon>
        <taxon>Arthropoda</taxon>
        <taxon>Chelicerata</taxon>
        <taxon>Arachnida</taxon>
        <taxon>Acari</taxon>
        <taxon>Acariformes</taxon>
        <taxon>Sarcoptiformes</taxon>
        <taxon>Astigmata</taxon>
        <taxon>Psoroptidia</taxon>
        <taxon>Analgoidea</taxon>
        <taxon>Pyroglyphidae</taxon>
        <taxon>Dermatophagoidinae</taxon>
        <taxon>Dermatophagoides</taxon>
    </lineage>
</organism>
<dbReference type="InterPro" id="IPR009045">
    <property type="entry name" value="Zn_M74/Hedgehog-like"/>
</dbReference>
<evidence type="ECO:0000256" key="13">
    <source>
        <dbReference type="ARBA" id="ARBA00023139"/>
    </source>
</evidence>
<evidence type="ECO:0000313" key="22">
    <source>
        <dbReference type="Proteomes" id="UP000515146"/>
    </source>
</evidence>
<keyword evidence="13" id="KW-0564">Palmitate</keyword>
<dbReference type="SUPFAM" id="SSF51294">
    <property type="entry name" value="Hedgehog/intein (Hint) domain"/>
    <property type="match status" value="1"/>
</dbReference>
<dbReference type="GO" id="GO:0016015">
    <property type="term" value="F:morphogen activity"/>
    <property type="evidence" value="ECO:0007669"/>
    <property type="project" value="UniProtKB-KW"/>
</dbReference>
<dbReference type="GO" id="GO:0005509">
    <property type="term" value="F:calcium ion binding"/>
    <property type="evidence" value="ECO:0007669"/>
    <property type="project" value="TreeGrafter"/>
</dbReference>
<dbReference type="Pfam" id="PF01085">
    <property type="entry name" value="HH_signal"/>
    <property type="match status" value="1"/>
</dbReference>
<dbReference type="InterPro" id="IPR001657">
    <property type="entry name" value="Hedgehog"/>
</dbReference>
<dbReference type="GO" id="GO:0005113">
    <property type="term" value="F:patched binding"/>
    <property type="evidence" value="ECO:0007669"/>
    <property type="project" value="TreeGrafter"/>
</dbReference>
<keyword evidence="6" id="KW-0709">Segmentation polarity protein</keyword>
<dbReference type="CTD" id="42737"/>
<evidence type="ECO:0000256" key="2">
    <source>
        <dbReference type="ARBA" id="ARBA00022473"/>
    </source>
</evidence>
<dbReference type="InterPro" id="IPR003586">
    <property type="entry name" value="Hint_dom_C"/>
</dbReference>
<dbReference type="PANTHER" id="PTHR11889">
    <property type="entry name" value="HEDGEHOG"/>
    <property type="match status" value="1"/>
</dbReference>
<dbReference type="GO" id="GO:0005886">
    <property type="term" value="C:plasma membrane"/>
    <property type="evidence" value="ECO:0007669"/>
    <property type="project" value="UniProtKB-SubCell"/>
</dbReference>
<evidence type="ECO:0000256" key="12">
    <source>
        <dbReference type="ARBA" id="ARBA00023136"/>
    </source>
</evidence>
<evidence type="ECO:0000259" key="20">
    <source>
        <dbReference type="SMART" id="SM00305"/>
    </source>
</evidence>